<dbReference type="PROSITE" id="PS00071">
    <property type="entry name" value="GAPDH"/>
    <property type="match status" value="1"/>
</dbReference>
<dbReference type="GO" id="GO:0050661">
    <property type="term" value="F:NADP binding"/>
    <property type="evidence" value="ECO:0007669"/>
    <property type="project" value="UniProtKB-UniRule"/>
</dbReference>
<feature type="active site" description="Nucleophile" evidence="6">
    <location>
        <position position="66"/>
    </location>
</feature>
<evidence type="ECO:0000313" key="9">
    <source>
        <dbReference type="EMBL" id="KPQ41880.1"/>
    </source>
</evidence>
<feature type="binding site" evidence="6">
    <location>
        <begin position="119"/>
        <end position="120"/>
    </location>
    <ligand>
        <name>D-glyceraldehyde 3-phosphate</name>
        <dbReference type="ChEBI" id="CHEBI:59776"/>
    </ligand>
</feature>
<evidence type="ECO:0000256" key="2">
    <source>
        <dbReference type="ARBA" id="ARBA00007406"/>
    </source>
</evidence>
<evidence type="ECO:0000256" key="4">
    <source>
        <dbReference type="ARBA" id="ARBA00023027"/>
    </source>
</evidence>
<keyword evidence="6 7" id="KW-0963">Cytoplasm</keyword>
<evidence type="ECO:0000313" key="10">
    <source>
        <dbReference type="Proteomes" id="UP000050360"/>
    </source>
</evidence>
<dbReference type="CDD" id="cd18127">
    <property type="entry name" value="GAPDH_II_C"/>
    <property type="match status" value="1"/>
</dbReference>
<feature type="binding site" evidence="6">
    <location>
        <position position="36"/>
    </location>
    <ligand>
        <name>NAD(+)</name>
        <dbReference type="ChEBI" id="CHEBI:57540"/>
    </ligand>
</feature>
<dbReference type="EC" id="1.2.1.59" evidence="6 7"/>
<reference evidence="9 10" key="1">
    <citation type="submission" date="2015-09" db="EMBL/GenBank/DDBJ databases">
        <title>A metagenomics-based metabolic model of nitrate-dependent anaerobic oxidation of methane by Methanoperedens-like archaea.</title>
        <authorList>
            <person name="Arshad A."/>
            <person name="Speth D.R."/>
            <person name="De Graaf R.M."/>
            <person name="Op Den Camp H.J."/>
            <person name="Jetten M.S."/>
            <person name="Welte C.U."/>
        </authorList>
    </citation>
    <scope>NUCLEOTIDE SEQUENCE [LARGE SCALE GENOMIC DNA]</scope>
</reference>
<dbReference type="PATRIC" id="fig|1719120.3.peg.3867"/>
<dbReference type="InterPro" id="IPR020830">
    <property type="entry name" value="GlycerAld_3-P_DH_AS"/>
</dbReference>
<feature type="domain" description="Glyceraldehyde 3-phosphate dehydrogenase catalytic" evidence="8">
    <location>
        <begin position="71"/>
        <end position="223"/>
    </location>
</feature>
<keyword evidence="6 7" id="KW-0521">NADP</keyword>
<dbReference type="NCBIfam" id="NF003251">
    <property type="entry name" value="PRK04207.1"/>
    <property type="match status" value="1"/>
</dbReference>
<dbReference type="InterPro" id="IPR036291">
    <property type="entry name" value="NAD(P)-bd_dom_sf"/>
</dbReference>
<evidence type="ECO:0000256" key="6">
    <source>
        <dbReference type="HAMAP-Rule" id="MF_00559"/>
    </source>
</evidence>
<gene>
    <name evidence="6" type="primary">gap</name>
    <name evidence="9" type="ORF">MPEBLZ_03566</name>
</gene>
<comment type="pathway">
    <text evidence="1 6 7">Carbohydrate degradation; glycolysis; pyruvate from D-glyceraldehyde 3-phosphate: step 1/5.</text>
</comment>
<dbReference type="GO" id="GO:0005737">
    <property type="term" value="C:cytoplasm"/>
    <property type="evidence" value="ECO:0007669"/>
    <property type="project" value="UniProtKB-SubCell"/>
</dbReference>
<dbReference type="AlphaFoldDB" id="A0A0P7ZED7"/>
<evidence type="ECO:0000259" key="8">
    <source>
        <dbReference type="Pfam" id="PF02800"/>
    </source>
</evidence>
<protein>
    <recommendedName>
        <fullName evidence="6 7">Glyceraldehyde-3-phosphate dehydrogenase</fullName>
        <shortName evidence="6">GAPDH</shortName>
        <ecNumber evidence="6 7">1.2.1.59</ecNumber>
    </recommendedName>
    <alternativeName>
        <fullName evidence="6">NAD(P)-dependent glyceraldehyde-3-phosphate dehydrogenase</fullName>
    </alternativeName>
</protein>
<comment type="similarity">
    <text evidence="2 6 7">Belongs to the glyceraldehyde-3-phosphate dehydrogenase family.</text>
</comment>
<comment type="catalytic activity">
    <reaction evidence="6 7">
        <text>D-glyceraldehyde 3-phosphate + phosphate + NADP(+) = (2R)-3-phospho-glyceroyl phosphate + NADPH + H(+)</text>
        <dbReference type="Rhea" id="RHEA:10296"/>
        <dbReference type="ChEBI" id="CHEBI:15378"/>
        <dbReference type="ChEBI" id="CHEBI:43474"/>
        <dbReference type="ChEBI" id="CHEBI:57604"/>
        <dbReference type="ChEBI" id="CHEBI:57783"/>
        <dbReference type="ChEBI" id="CHEBI:58349"/>
        <dbReference type="ChEBI" id="CHEBI:59776"/>
        <dbReference type="EC" id="1.2.1.59"/>
    </reaction>
</comment>
<dbReference type="Pfam" id="PF02800">
    <property type="entry name" value="Gp_dh_C"/>
    <property type="match status" value="1"/>
</dbReference>
<dbReference type="SUPFAM" id="SSF55347">
    <property type="entry name" value="Glyceraldehyde-3-phosphate dehydrogenase-like, C-terminal domain"/>
    <property type="match status" value="1"/>
</dbReference>
<keyword evidence="5 6" id="KW-0324">Glycolysis</keyword>
<dbReference type="NCBIfam" id="TIGR01546">
    <property type="entry name" value="GAPDH-II_archae"/>
    <property type="match status" value="1"/>
</dbReference>
<comment type="caution">
    <text evidence="9">The sequence shown here is derived from an EMBL/GenBank/DDBJ whole genome shotgun (WGS) entry which is preliminary data.</text>
</comment>
<comment type="subunit">
    <text evidence="3 6 7">Homotetramer.</text>
</comment>
<feature type="binding site" evidence="6">
    <location>
        <begin position="65"/>
        <end position="67"/>
    </location>
    <ligand>
        <name>D-glyceraldehyde 3-phosphate</name>
        <dbReference type="ChEBI" id="CHEBI:59776"/>
    </ligand>
</feature>
<dbReference type="SUPFAM" id="SSF51735">
    <property type="entry name" value="NAD(P)-binding Rossmann-fold domains"/>
    <property type="match status" value="1"/>
</dbReference>
<dbReference type="EMBL" id="LKCM01000289">
    <property type="protein sequence ID" value="KPQ41880.1"/>
    <property type="molecule type" value="Genomic_DNA"/>
</dbReference>
<dbReference type="GO" id="GO:0051287">
    <property type="term" value="F:NAD binding"/>
    <property type="evidence" value="ECO:0007669"/>
    <property type="project" value="UniProtKB-UniRule"/>
</dbReference>
<dbReference type="Gene3D" id="3.30.360.10">
    <property type="entry name" value="Dihydrodipicolinate Reductase, domain 2"/>
    <property type="match status" value="1"/>
</dbReference>
<accession>A0A0P7ZED7</accession>
<dbReference type="Proteomes" id="UP000050360">
    <property type="component" value="Unassembled WGS sequence"/>
</dbReference>
<dbReference type="InterPro" id="IPR006436">
    <property type="entry name" value="Glyceraldehyde-3-P_DH_2_arc"/>
</dbReference>
<comment type="caution">
    <text evidence="6">Lacks conserved residue(s) required for the propagation of feature annotation.</text>
</comment>
<evidence type="ECO:0000256" key="5">
    <source>
        <dbReference type="ARBA" id="ARBA00023152"/>
    </source>
</evidence>
<name>A0A0P7ZED7_9EURY</name>
<organism evidence="9 10">
    <name type="scientific">Candidatus Methanoperedens nitratireducens</name>
    <dbReference type="NCBI Taxonomy" id="1392998"/>
    <lineage>
        <taxon>Archaea</taxon>
        <taxon>Methanobacteriati</taxon>
        <taxon>Methanobacteriota</taxon>
        <taxon>Stenosarchaea group</taxon>
        <taxon>Methanomicrobia</taxon>
        <taxon>Methanosarcinales</taxon>
        <taxon>ANME-2 cluster</taxon>
        <taxon>Candidatus Methanoperedentaceae</taxon>
        <taxon>Candidatus Methanoperedens</taxon>
    </lineage>
</organism>
<comment type="catalytic activity">
    <reaction evidence="6 7">
        <text>D-glyceraldehyde 3-phosphate + phosphate + NAD(+) = (2R)-3-phospho-glyceroyl phosphate + NADH + H(+)</text>
        <dbReference type="Rhea" id="RHEA:10300"/>
        <dbReference type="ChEBI" id="CHEBI:15378"/>
        <dbReference type="ChEBI" id="CHEBI:43474"/>
        <dbReference type="ChEBI" id="CHEBI:57540"/>
        <dbReference type="ChEBI" id="CHEBI:57604"/>
        <dbReference type="ChEBI" id="CHEBI:57945"/>
        <dbReference type="ChEBI" id="CHEBI:59776"/>
        <dbReference type="EC" id="1.2.1.59"/>
    </reaction>
</comment>
<dbReference type="UniPathway" id="UPA00109">
    <property type="reaction ID" value="UER00184"/>
</dbReference>
<dbReference type="InterPro" id="IPR020829">
    <property type="entry name" value="GlycerAld_3-P_DH_cat"/>
</dbReference>
<dbReference type="GO" id="GO:0047100">
    <property type="term" value="F:glyceraldehyde-3-phosphate dehydrogenase (NADP+) (phosphorylating) activity"/>
    <property type="evidence" value="ECO:0007669"/>
    <property type="project" value="RHEA"/>
</dbReference>
<evidence type="ECO:0000256" key="7">
    <source>
        <dbReference type="RuleBase" id="RU003388"/>
    </source>
</evidence>
<feature type="binding site" evidence="6">
    <location>
        <position position="226"/>
    </location>
    <ligand>
        <name>NAD(+)</name>
        <dbReference type="ChEBI" id="CHEBI:57540"/>
    </ligand>
</feature>
<sequence>MINEADIVVDCTPDGIGEKNKPLYEKAGIKAIWQGGEDHEIADFSFNAFANYDEALGREFTRVVSCNTTGLTRVLYLLDKAFEVEKARVTLIRRAADPNDIKTGPINAIVPDIEMPSHHGPDVQTILPHINIATVALKVPTTLMHVHAVNLKLNNKCSVNDIIDVLNNSSRMRLINGKSGIKSTAQIFELGRDLGRPRNDMWENNIWKDSISIYDDEAYFFQAIHQECVTVPENIDAIRAMMKIETDGEKSIKKTNKSLGI</sequence>
<dbReference type="GO" id="GO:0006096">
    <property type="term" value="P:glycolytic process"/>
    <property type="evidence" value="ECO:0007669"/>
    <property type="project" value="UniProtKB-UniRule"/>
</dbReference>
<proteinExistence type="inferred from homology"/>
<comment type="subcellular location">
    <subcellularLocation>
        <location evidence="6 7">Cytoplasm</location>
    </subcellularLocation>
</comment>
<dbReference type="CDD" id="cd02278">
    <property type="entry name" value="GAPDH_II_N"/>
    <property type="match status" value="1"/>
</dbReference>
<dbReference type="HAMAP" id="MF_00559">
    <property type="entry name" value="G3P_dehdrog_arch"/>
    <property type="match status" value="1"/>
</dbReference>
<dbReference type="GO" id="GO:0004365">
    <property type="term" value="F:glyceraldehyde-3-phosphate dehydrogenase (NAD+) (phosphorylating) activity"/>
    <property type="evidence" value="ECO:0007669"/>
    <property type="project" value="UniProtKB-UniRule"/>
</dbReference>
<keyword evidence="4 6" id="KW-0520">NAD</keyword>
<evidence type="ECO:0000256" key="1">
    <source>
        <dbReference type="ARBA" id="ARBA00004869"/>
    </source>
</evidence>
<keyword evidence="6 7" id="KW-0560">Oxidoreductase</keyword>
<evidence type="ECO:0000256" key="3">
    <source>
        <dbReference type="ARBA" id="ARBA00011881"/>
    </source>
</evidence>
<feature type="binding site" evidence="6">
    <location>
        <position position="94"/>
    </location>
    <ligand>
        <name>NAD(+)</name>
        <dbReference type="ChEBI" id="CHEBI:57540"/>
    </ligand>
</feature>